<feature type="compositionally biased region" description="Basic and acidic residues" evidence="1">
    <location>
        <begin position="222"/>
        <end position="239"/>
    </location>
</feature>
<dbReference type="EMBL" id="RCIW01000015">
    <property type="protein sequence ID" value="RLP08190.1"/>
    <property type="molecule type" value="Genomic_DNA"/>
</dbReference>
<keyword evidence="2" id="KW-1133">Transmembrane helix</keyword>
<proteinExistence type="predicted"/>
<dbReference type="Proteomes" id="UP000263928">
    <property type="component" value="Unassembled WGS sequence"/>
</dbReference>
<name>A0A383S6R0_9ACTN</name>
<evidence type="ECO:0000313" key="4">
    <source>
        <dbReference type="EMBL" id="SYZ33104.1"/>
    </source>
</evidence>
<organism evidence="4 5">
    <name type="scientific">Propionibacterium australiense</name>
    <dbReference type="NCBI Taxonomy" id="119981"/>
    <lineage>
        <taxon>Bacteria</taxon>
        <taxon>Bacillati</taxon>
        <taxon>Actinomycetota</taxon>
        <taxon>Actinomycetes</taxon>
        <taxon>Propionibacteriales</taxon>
        <taxon>Propionibacteriaceae</taxon>
        <taxon>Propionibacterium</taxon>
    </lineage>
</organism>
<feature type="transmembrane region" description="Helical" evidence="2">
    <location>
        <begin position="43"/>
        <end position="61"/>
    </location>
</feature>
<keyword evidence="5" id="KW-1185">Reference proteome</keyword>
<evidence type="ECO:0000313" key="6">
    <source>
        <dbReference type="Proteomes" id="UP000279336"/>
    </source>
</evidence>
<dbReference type="Proteomes" id="UP000279336">
    <property type="component" value="Unassembled WGS sequence"/>
</dbReference>
<evidence type="ECO:0000313" key="3">
    <source>
        <dbReference type="EMBL" id="RLP08190.1"/>
    </source>
</evidence>
<reference evidence="4" key="2">
    <citation type="submission" date="2018-08" db="EMBL/GenBank/DDBJ databases">
        <authorList>
            <person name="Ferrada E.E."/>
            <person name="Latorre B.A."/>
        </authorList>
    </citation>
    <scope>NUCLEOTIDE SEQUENCE [LARGE SCALE GENOMIC DNA]</scope>
    <source>
        <strain evidence="4">Propionibacterium_australiense1</strain>
    </source>
</reference>
<reference evidence="5" key="1">
    <citation type="submission" date="2018-08" db="EMBL/GenBank/DDBJ databases">
        <authorList>
            <person name="Hornung B."/>
        </authorList>
    </citation>
    <scope>NUCLEOTIDE SEQUENCE [LARGE SCALE GENOMIC DNA]</scope>
</reference>
<dbReference type="OrthoDB" id="3733777at2"/>
<feature type="compositionally biased region" description="Low complexity" evidence="1">
    <location>
        <begin position="183"/>
        <end position="205"/>
    </location>
</feature>
<evidence type="ECO:0000313" key="5">
    <source>
        <dbReference type="Proteomes" id="UP000263928"/>
    </source>
</evidence>
<evidence type="ECO:0000256" key="2">
    <source>
        <dbReference type="SAM" id="Phobius"/>
    </source>
</evidence>
<dbReference type="RefSeq" id="WP_119161471.1">
    <property type="nucleotide sequence ID" value="NZ_LR134442.1"/>
</dbReference>
<evidence type="ECO:0000256" key="1">
    <source>
        <dbReference type="SAM" id="MobiDB-lite"/>
    </source>
</evidence>
<keyword evidence="2" id="KW-0812">Transmembrane</keyword>
<feature type="region of interest" description="Disordered" evidence="1">
    <location>
        <begin position="183"/>
        <end position="271"/>
    </location>
</feature>
<reference evidence="3 6" key="3">
    <citation type="submission" date="2018-10" db="EMBL/GenBank/DDBJ databases">
        <title>Propionibacterium australiense Genome Sequencing and Assembly.</title>
        <authorList>
            <person name="Bernier A.-M."/>
            <person name="Bernard K."/>
        </authorList>
    </citation>
    <scope>NUCLEOTIDE SEQUENCE [LARGE SCALE GENOMIC DNA]</scope>
    <source>
        <strain evidence="3 6">NML98A078</strain>
    </source>
</reference>
<protein>
    <submittedName>
        <fullName evidence="4">Uncharacterized protein</fullName>
    </submittedName>
</protein>
<keyword evidence="2" id="KW-0472">Membrane</keyword>
<accession>A0A383S6R0</accession>
<sequence length="364" mass="38867">MALAESRVTTRRSLPVGIFSVVVAVVLVVIAVVWYRFGTPRTSIIWLVLALLEVVIAILMLRPIAFHVTVDEDGVRSEGHSPWSIDRASIAHGGVIAAKHPTVWVRPVKQAALKRSQGYTETTVVPERCYLAPVRRSQAENIARALASIGIEAGRKASPDEINKIGAFRLGTTTMGLTGVAARAAAEPEAEPGATPAPAAPVGPEAPDRAVRADAVGQEPPDPGRQEATEPPDADHVIEATEPIGWPRLARAGEAEAVDSGGEPRRSEPIGWPVNARRATAEEDAAWLYGEKAASTVIITEETAPQRASRAFRGGNEPSGELPRRARRAVPEDDEDDRPTRPMRAITDDMTYAEALGLGPDPSS</sequence>
<feature type="transmembrane region" description="Helical" evidence="2">
    <location>
        <begin position="16"/>
        <end position="37"/>
    </location>
</feature>
<dbReference type="EMBL" id="UNQJ01000005">
    <property type="protein sequence ID" value="SYZ33104.1"/>
    <property type="molecule type" value="Genomic_DNA"/>
</dbReference>
<feature type="region of interest" description="Disordered" evidence="1">
    <location>
        <begin position="305"/>
        <end position="348"/>
    </location>
</feature>
<dbReference type="AlphaFoldDB" id="A0A383S6R0"/>
<gene>
    <name evidence="3" type="ORF">D7U36_10015</name>
    <name evidence="4" type="ORF">PROPAUS_1019</name>
</gene>